<dbReference type="EMBL" id="BMOD01000014">
    <property type="protein sequence ID" value="GGJ44126.1"/>
    <property type="molecule type" value="Genomic_DNA"/>
</dbReference>
<dbReference type="Proteomes" id="UP000632222">
    <property type="component" value="Unassembled WGS sequence"/>
</dbReference>
<comment type="caution">
    <text evidence="1">The sequence shown here is derived from an EMBL/GenBank/DDBJ whole genome shotgun (WGS) entry which is preliminary data.</text>
</comment>
<dbReference type="RefSeq" id="WP_189004341.1">
    <property type="nucleotide sequence ID" value="NZ_BMOD01000014.1"/>
</dbReference>
<name>A0ABQ2D465_9DEIO</name>
<evidence type="ECO:0000313" key="2">
    <source>
        <dbReference type="Proteomes" id="UP000632222"/>
    </source>
</evidence>
<proteinExistence type="predicted"/>
<organism evidence="1 2">
    <name type="scientific">Deinococcus roseus</name>
    <dbReference type="NCBI Taxonomy" id="392414"/>
    <lineage>
        <taxon>Bacteria</taxon>
        <taxon>Thermotogati</taxon>
        <taxon>Deinococcota</taxon>
        <taxon>Deinococci</taxon>
        <taxon>Deinococcales</taxon>
        <taxon>Deinococcaceae</taxon>
        <taxon>Deinococcus</taxon>
    </lineage>
</organism>
<protein>
    <submittedName>
        <fullName evidence="1">Uncharacterized protein</fullName>
    </submittedName>
</protein>
<sequence>MEDKLLELQIKLNQIKDNELALVRAAMCHHLLTHDSHTTHQMLQNSPHPLGQAYDLLLSAEMGNRTTLMELLEIFTAQGPKKPHEVLLGRPNITSVLDLEVCLFLYLGLAKIHQQLGHPEAHADCKRRAHTYAETLGVNLFLTH</sequence>
<accession>A0ABQ2D465</accession>
<reference evidence="2" key="1">
    <citation type="journal article" date="2019" name="Int. J. Syst. Evol. Microbiol.">
        <title>The Global Catalogue of Microorganisms (GCM) 10K type strain sequencing project: providing services to taxonomists for standard genome sequencing and annotation.</title>
        <authorList>
            <consortium name="The Broad Institute Genomics Platform"/>
            <consortium name="The Broad Institute Genome Sequencing Center for Infectious Disease"/>
            <person name="Wu L."/>
            <person name="Ma J."/>
        </authorList>
    </citation>
    <scope>NUCLEOTIDE SEQUENCE [LARGE SCALE GENOMIC DNA]</scope>
    <source>
        <strain evidence="2">JCM 14370</strain>
    </source>
</reference>
<evidence type="ECO:0000313" key="1">
    <source>
        <dbReference type="EMBL" id="GGJ44126.1"/>
    </source>
</evidence>
<keyword evidence="2" id="KW-1185">Reference proteome</keyword>
<gene>
    <name evidence="1" type="ORF">GCM10008938_33010</name>
</gene>